<evidence type="ECO:0000313" key="1">
    <source>
        <dbReference type="EMBL" id="AGF49403.1"/>
    </source>
</evidence>
<dbReference type="PROSITE" id="PS51257">
    <property type="entry name" value="PROKAR_LIPOPROTEIN"/>
    <property type="match status" value="1"/>
</dbReference>
<dbReference type="KEGG" id="kga:ST1E_0156"/>
<organism evidence="1 2">
    <name type="scientific">Candidatus Kinetoplastidibacterium galati TCC219</name>
    <dbReference type="NCBI Taxonomy" id="1208921"/>
    <lineage>
        <taxon>Bacteria</taxon>
        <taxon>Pseudomonadati</taxon>
        <taxon>Pseudomonadota</taxon>
        <taxon>Betaproteobacteria</taxon>
        <taxon>Candidatus Kinetoplastidibacterium</taxon>
    </lineage>
</organism>
<reference evidence="1 2" key="1">
    <citation type="journal article" date="2013" name="Genome Biol. Evol.">
        <title>Genome evolution and phylogenomic analysis of candidatus kinetoplastibacterium, the betaproteobacterial endosymbionts of strigomonas and angomonas.</title>
        <authorList>
            <person name="Alves J.M."/>
            <person name="Serrano M.G."/>
            <person name="Maia da Silva F."/>
            <person name="Voegtly L.J."/>
            <person name="Matveyev A.V."/>
            <person name="Teixeira M.M."/>
            <person name="Camargo E.P."/>
            <person name="Buck G.A."/>
        </authorList>
    </citation>
    <scope>NUCLEOTIDE SEQUENCE [LARGE SCALE GENOMIC DNA]</scope>
    <source>
        <strain evidence="1 2">TCC219</strain>
    </source>
</reference>
<proteinExistence type="predicted"/>
<evidence type="ECO:0008006" key="3">
    <source>
        <dbReference type="Google" id="ProtNLM"/>
    </source>
</evidence>
<dbReference type="EMBL" id="CP003806">
    <property type="protein sequence ID" value="AGF49403.1"/>
    <property type="molecule type" value="Genomic_DNA"/>
</dbReference>
<dbReference type="Proteomes" id="UP000011658">
    <property type="component" value="Chromosome"/>
</dbReference>
<dbReference type="AlphaFoldDB" id="M1LA64"/>
<evidence type="ECO:0000313" key="2">
    <source>
        <dbReference type="Proteomes" id="UP000011658"/>
    </source>
</evidence>
<gene>
    <name evidence="1" type="ORF">ST1E_0156</name>
</gene>
<dbReference type="STRING" id="1208921.ST1E_0156"/>
<sequence>MPNKKFTITLITVILTCSTLSSCGYKCQLNSNNPIYKNKTYNISMLLDKNHYKNIHLNNNCTL</sequence>
<name>M1LA64_9PROT</name>
<dbReference type="HOGENOM" id="CLU_207710_0_0_4"/>
<protein>
    <recommendedName>
        <fullName evidence="3">Lipoprotein</fullName>
    </recommendedName>
</protein>
<keyword evidence="2" id="KW-1185">Reference proteome</keyword>
<accession>M1LA64</accession>